<proteinExistence type="predicted"/>
<feature type="compositionally biased region" description="Basic residues" evidence="1">
    <location>
        <begin position="146"/>
        <end position="169"/>
    </location>
</feature>
<keyword evidence="4" id="KW-1185">Reference proteome</keyword>
<dbReference type="InterPro" id="IPR019496">
    <property type="entry name" value="NUFIP1_cons_dom"/>
</dbReference>
<dbReference type="PANTHER" id="PTHR13309:SF0">
    <property type="entry name" value="FMR1-INTERACTING PROTEIN NUFIP1"/>
    <property type="match status" value="1"/>
</dbReference>
<feature type="region of interest" description="Disordered" evidence="1">
    <location>
        <begin position="395"/>
        <end position="452"/>
    </location>
</feature>
<dbReference type="Pfam" id="PF10453">
    <property type="entry name" value="NUFIP1"/>
    <property type="match status" value="1"/>
</dbReference>
<organism evidence="3 4">
    <name type="scientific">Anolis carolinensis</name>
    <name type="common">Green anole</name>
    <name type="synonym">American chameleon</name>
    <dbReference type="NCBI Taxonomy" id="28377"/>
    <lineage>
        <taxon>Eukaryota</taxon>
        <taxon>Metazoa</taxon>
        <taxon>Chordata</taxon>
        <taxon>Craniata</taxon>
        <taxon>Vertebrata</taxon>
        <taxon>Euteleostomi</taxon>
        <taxon>Lepidosauria</taxon>
        <taxon>Squamata</taxon>
        <taxon>Bifurcata</taxon>
        <taxon>Unidentata</taxon>
        <taxon>Episquamata</taxon>
        <taxon>Toxicofera</taxon>
        <taxon>Iguania</taxon>
        <taxon>Dactyloidae</taxon>
        <taxon>Anolis</taxon>
    </lineage>
</organism>
<evidence type="ECO:0000256" key="1">
    <source>
        <dbReference type="SAM" id="MobiDB-lite"/>
    </source>
</evidence>
<dbReference type="GO" id="GO:0001650">
    <property type="term" value="C:fibrillar center"/>
    <property type="evidence" value="ECO:0007669"/>
    <property type="project" value="Ensembl"/>
</dbReference>
<dbReference type="InterPro" id="IPR013087">
    <property type="entry name" value="Znf_C2H2_type"/>
</dbReference>
<dbReference type="Bgee" id="ENSACAG00000006461">
    <property type="expression patterns" value="Expressed in forelimb bud and 13 other cell types or tissues"/>
</dbReference>
<evidence type="ECO:0000313" key="3">
    <source>
        <dbReference type="Ensembl" id="ENSACAP00000032528.1"/>
    </source>
</evidence>
<dbReference type="GO" id="GO:0030674">
    <property type="term" value="F:protein-macromolecule adaptor activity"/>
    <property type="evidence" value="ECO:0007669"/>
    <property type="project" value="Ensembl"/>
</dbReference>
<feature type="compositionally biased region" description="Polar residues" evidence="1">
    <location>
        <begin position="1"/>
        <end position="24"/>
    </location>
</feature>
<dbReference type="GO" id="GO:0042802">
    <property type="term" value="F:identical protein binding"/>
    <property type="evidence" value="ECO:0007669"/>
    <property type="project" value="Ensembl"/>
</dbReference>
<feature type="domain" description="C2H2-type" evidence="2">
    <location>
        <begin position="37"/>
        <end position="57"/>
    </location>
</feature>
<reference evidence="3" key="1">
    <citation type="submission" date="2009-12" db="EMBL/GenBank/DDBJ databases">
        <title>The Genome Sequence of Anolis carolinensis (Green Anole Lizard).</title>
        <authorList>
            <consortium name="The Genome Sequencing Platform"/>
            <person name="Di Palma F."/>
            <person name="Alfoldi J."/>
            <person name="Heiman D."/>
            <person name="Young S."/>
            <person name="Grabherr M."/>
            <person name="Johnson J."/>
            <person name="Lander E.S."/>
            <person name="Lindblad-Toh K."/>
        </authorList>
    </citation>
    <scope>NUCLEOTIDE SEQUENCE [LARGE SCALE GENOMIC DNA]</scope>
    <source>
        <strain evidence="3">JBL SC #1</strain>
    </source>
</reference>
<accession>A0A803TBD8</accession>
<evidence type="ECO:0000259" key="2">
    <source>
        <dbReference type="PROSITE" id="PS00028"/>
    </source>
</evidence>
<dbReference type="GO" id="GO:0045944">
    <property type="term" value="P:positive regulation of transcription by RNA polymerase II"/>
    <property type="evidence" value="ECO:0007669"/>
    <property type="project" value="Ensembl"/>
</dbReference>
<feature type="region of interest" description="Disordered" evidence="1">
    <location>
        <begin position="141"/>
        <end position="174"/>
    </location>
</feature>
<protein>
    <submittedName>
        <fullName evidence="3">Nuclear FMR1 interacting protein 1</fullName>
    </submittedName>
</protein>
<dbReference type="GO" id="GO:0030515">
    <property type="term" value="F:snoRNA binding"/>
    <property type="evidence" value="ECO:0007669"/>
    <property type="project" value="Ensembl"/>
</dbReference>
<dbReference type="PANTHER" id="PTHR13309">
    <property type="entry name" value="NUCLEAR FRAGILE X MENTAL RETARDATION PROTEIN INTERACTING PROTEIN 1"/>
    <property type="match status" value="1"/>
</dbReference>
<sequence>MVPSSRSGTIGDSSWENYIDTQNNNKKKKEPVFSHYCDSCDRGFKNKEKYEEHVSQHIQCTEDGCSFSAHEKLFQIHLKTMHSPGAKRIKLDTPEEIAKWREERRKNFPTLANIEKKKALQKEKEQRGEVLKTLQFGKMKGMWKPPHCKASRQQGKGRRRKNGFWKKNKNVPNDKDLILHAQNAAANGIQSHGTEKEVETQPAGEAHPPQGDVDPLSILASNDPDSDKDVGDEKEAAGGICVIPKQVTSALSSLVANYGSLSESESDHEEPIKTAAKGPDENQAVLRSVPRSSNSPQDSEHRCSKGTVNHINATQRRPDPRTVHTRGPNRQKNALSVVPKRRPTLLEMLLAKDIRHERNVILQCIRYILQNDIFGLHAHTNLTGETSQAVGELLAGQPSEAHSSPSLPNQLTQENEFPGVQSKGASVSQTSPTSQAADEKIWETAEACSEEN</sequence>
<dbReference type="InParanoid" id="A0A803TBD8"/>
<dbReference type="GO" id="GO:0000492">
    <property type="term" value="P:box C/D snoRNP assembly"/>
    <property type="evidence" value="ECO:0000318"/>
    <property type="project" value="GO_Central"/>
</dbReference>
<evidence type="ECO:0000313" key="4">
    <source>
        <dbReference type="Proteomes" id="UP000001646"/>
    </source>
</evidence>
<feature type="compositionally biased region" description="Basic and acidic residues" evidence="1">
    <location>
        <begin position="225"/>
        <end position="234"/>
    </location>
</feature>
<dbReference type="GO" id="GO:0045202">
    <property type="term" value="C:synapse"/>
    <property type="evidence" value="ECO:0007669"/>
    <property type="project" value="Ensembl"/>
</dbReference>
<dbReference type="SMART" id="SM00355">
    <property type="entry name" value="ZnF_C2H2"/>
    <property type="match status" value="2"/>
</dbReference>
<feature type="region of interest" description="Disordered" evidence="1">
    <location>
        <begin position="1"/>
        <end position="26"/>
    </location>
</feature>
<dbReference type="GO" id="GO:0051117">
    <property type="term" value="F:ATPase binding"/>
    <property type="evidence" value="ECO:0007669"/>
    <property type="project" value="Ensembl"/>
</dbReference>
<dbReference type="PROSITE" id="PS00028">
    <property type="entry name" value="ZINC_FINGER_C2H2_1"/>
    <property type="match status" value="1"/>
</dbReference>
<dbReference type="GeneTree" id="ENSGT00390000003758"/>
<dbReference type="GO" id="GO:0016363">
    <property type="term" value="C:nuclear matrix"/>
    <property type="evidence" value="ECO:0007669"/>
    <property type="project" value="Ensembl"/>
</dbReference>
<dbReference type="InterPro" id="IPR039136">
    <property type="entry name" value="NUFIP1-like"/>
</dbReference>
<dbReference type="Ensembl" id="ENSACAT00000051620.1">
    <property type="protein sequence ID" value="ENSACAP00000032528.1"/>
    <property type="gene ID" value="ENSACAG00000006461.4"/>
</dbReference>
<name>A0A803TBD8_ANOCA</name>
<feature type="compositionally biased region" description="Polar residues" evidence="1">
    <location>
        <begin position="423"/>
        <end position="436"/>
    </location>
</feature>
<feature type="region of interest" description="Disordered" evidence="1">
    <location>
        <begin position="189"/>
        <end position="234"/>
    </location>
</feature>
<gene>
    <name evidence="3" type="primary">NUFIP1</name>
</gene>
<dbReference type="Proteomes" id="UP000001646">
    <property type="component" value="Unplaced"/>
</dbReference>
<dbReference type="AlphaFoldDB" id="A0A803TBD8"/>
<reference evidence="3" key="3">
    <citation type="submission" date="2025-09" db="UniProtKB">
        <authorList>
            <consortium name="Ensembl"/>
        </authorList>
    </citation>
    <scope>IDENTIFICATION</scope>
</reference>
<dbReference type="GO" id="GO:0070761">
    <property type="term" value="C:pre-snoRNP complex"/>
    <property type="evidence" value="ECO:0007669"/>
    <property type="project" value="Ensembl"/>
</dbReference>
<feature type="region of interest" description="Disordered" evidence="1">
    <location>
        <begin position="262"/>
        <end position="335"/>
    </location>
</feature>
<dbReference type="GO" id="GO:0005634">
    <property type="term" value="C:nucleus"/>
    <property type="evidence" value="ECO:0000318"/>
    <property type="project" value="GO_Central"/>
</dbReference>
<dbReference type="GO" id="GO:0005726">
    <property type="term" value="C:perichromatin fibrils"/>
    <property type="evidence" value="ECO:0007669"/>
    <property type="project" value="Ensembl"/>
</dbReference>
<feature type="compositionally biased region" description="Polar residues" evidence="1">
    <location>
        <begin position="400"/>
        <end position="415"/>
    </location>
</feature>
<dbReference type="GO" id="GO:0008023">
    <property type="term" value="C:transcription elongation factor complex"/>
    <property type="evidence" value="ECO:0007669"/>
    <property type="project" value="Ensembl"/>
</dbReference>
<feature type="compositionally biased region" description="Polar residues" evidence="1">
    <location>
        <begin position="306"/>
        <end position="315"/>
    </location>
</feature>
<reference evidence="3" key="2">
    <citation type="submission" date="2025-08" db="UniProtKB">
        <authorList>
            <consortium name="Ensembl"/>
        </authorList>
    </citation>
    <scope>IDENTIFICATION</scope>
</reference>